<dbReference type="Pfam" id="PF00567">
    <property type="entry name" value="TUDOR"/>
    <property type="match status" value="7"/>
</dbReference>
<evidence type="ECO:0000256" key="1">
    <source>
        <dbReference type="SAM" id="MobiDB-lite"/>
    </source>
</evidence>
<dbReference type="SUPFAM" id="SSF63748">
    <property type="entry name" value="Tudor/PWWP/MBT"/>
    <property type="match status" value="7"/>
</dbReference>
<dbReference type="Proteomes" id="UP000054359">
    <property type="component" value="Unassembled WGS sequence"/>
</dbReference>
<dbReference type="GO" id="GO:0005737">
    <property type="term" value="C:cytoplasm"/>
    <property type="evidence" value="ECO:0007669"/>
    <property type="project" value="UniProtKB-ARBA"/>
</dbReference>
<feature type="non-terminal residue" evidence="3">
    <location>
        <position position="1913"/>
    </location>
</feature>
<reference evidence="3 4" key="1">
    <citation type="submission" date="2013-11" db="EMBL/GenBank/DDBJ databases">
        <title>Genome sequencing of Stegodyphus mimosarum.</title>
        <authorList>
            <person name="Bechsgaard J."/>
        </authorList>
    </citation>
    <scope>NUCLEOTIDE SEQUENCE [LARGE SCALE GENOMIC DNA]</scope>
</reference>
<dbReference type="Gene3D" id="2.40.50.90">
    <property type="match status" value="5"/>
</dbReference>
<dbReference type="PANTHER" id="PTHR22948:SF72">
    <property type="entry name" value="TUDOR DOMAIN-CONTAINING PROTEIN"/>
    <property type="match status" value="1"/>
</dbReference>
<dbReference type="InterPro" id="IPR050621">
    <property type="entry name" value="Tudor_domain_containing"/>
</dbReference>
<feature type="compositionally biased region" description="Acidic residues" evidence="1">
    <location>
        <begin position="1584"/>
        <end position="1596"/>
    </location>
</feature>
<protein>
    <submittedName>
        <fullName evidence="3">Tudor domain-containing protein 1</fullName>
    </submittedName>
</protein>
<dbReference type="PANTHER" id="PTHR22948">
    <property type="entry name" value="TUDOR DOMAIN CONTAINING PROTEIN"/>
    <property type="match status" value="1"/>
</dbReference>
<dbReference type="SMART" id="SM00333">
    <property type="entry name" value="TUDOR"/>
    <property type="match status" value="7"/>
</dbReference>
<keyword evidence="4" id="KW-1185">Reference proteome</keyword>
<feature type="domain" description="Tudor" evidence="2">
    <location>
        <begin position="442"/>
        <end position="499"/>
    </location>
</feature>
<sequence length="1913" mass="215979">MLEKLMSDIDGVFSQTNSVSSDLSTLTIGSYCMAKFSEDEAWYRAQIKSHVPGSGYGVFFIDYGNSETVSESEVANITSDFMKLPPLCFECQLLHAPADSNLDNNTAFQNLIDEAEEITAKIEEFSKNVYVVTLLYDKDSEEVNINNVLFGSSSDAPESVSKDAHFLSPDVPLGLQDGYITVVNSPQDFYIQLSSCEDSLADLSSKLSDVCEAMTDSKTTVQNPCVGLACCAKFSEDNNWYRAEILNLTDTTASVLFVDYGNVDDVPKTSLKILTEEYLQIPPYAIKCKLNGIVPVTEQWSEEAVTTFQDMVLDSPLAITFISKDIPAIVNVAKDDKDAAQYLVDMELANVDTCTETEEAYAEDHLTSPLEEQFSLSNDQSYPNRKLSSSKLLVKISYVDTYNKFYVIPLELSTELDTITKTLELLYQPDADKPPVPIEPEDIKANMPCVAKCGEGTWCRAIITEVDVDNIYVTLVDYGTPELLAIKNLRAINPELVEIPPVAVECSLFGVQAIEGNEKKITAKLDYYFVEETELMMEICESKPYKVKLNCNGDFAEMLIAEGLAKFDSCAKNEQVTDNFISGSSIIVDEEPSKVKHSITTYSVFGLDEILGNVKYAEIENDLIILHVVPVDADLKLEVMQERLQTVYNESENKVIQVKEMDFCVAKYTEDESWYRAKVVACYDGKVKVKFIDYGNCDTVDMENIYELLPEFAEACQFSVKFCLSGFKMFENKSEELQNKLDEYVYNEPLLLKLCKYKHDVPGICTAKVLFGDMDLAELLIDEELLFQQYVLNSELDNSFEATIGQNKGGILYVLPVKLEEERDTFQTELEKYCNMCEMIPSINKWRLYAAKYSEHWFRSTVLSCSSDEADVKFVDFCHEAKVKISDLVSLPAEMSHQPVFLQPCVVKEIKGILDESYEKILDKIPLDTAVFCELLETRSYPHAVKLSFTDPEFSLLTDSADEASNTYCESTEKKDAESAIKSESDNELQPQLNGESSLIYDLNANSEGPKINEELEPSNNKYSDKSDDFGFDDSVINSGNLQPILNYLSMKEVEVSNEETKLEKQITDFAKDDDFVNRDILRNEPHHDNFSENESFSNDTEVNQKIDDENSDEFKLPAEQFESVPKLDEYQGIERKDKIWPSSNTEDSGYTFENSKELIEDNHVVLDDNGIPEYKESTNASREPMQLMNNTINDISNAESISINEVPKYSDCETYVEGSKDNRYLSGSVKVIVSSIAISDDGSIILAVIPMQFQEQLSNFNRDLNLAYSCKDLSSSYNPESKFCAVFTDENEWRRAQVIHEEEKLTVSFIDYGVIDSVDISTAQDLDPKFANIPPFAVWCTLAAISCSPDKSNITKEYLENAVKSKEAVITIIEDNEPYQVSLYVDGLDIVNELLLNDMVASKFGIANIEPGHYSAKMSHLTTELKHLELFVNLIPQWESFESLQSSMQNAYTVKNEKIQVRKLQAYAVWHDSKWSRCTILSCDDEIILNLIDSGEKISYSSTLCPLLPEHCLHPPYAVPCEIPSSIHTDHKEAADMLNDIFGSEFLVYVERDVHTDSLVSRLEDTTIINRLKNMQETLSYPDLEESTSEGDFDQSEPAQETRNVSHSDTSEQDFDQSERTEETINVSHSVRSERDFGQSEPAEETINVSHSDASERDFDQSEPARETVNVSHSDTSERDFDQSEPAEETVNVSHSDTSEQDFDQSEPARETINVSYSDSNLKSDEMQEQEDECLQNEAETVIEVLGIPQADDITQKEELRSELPHVDFDSFHPEQEENKEVTSNDCLEKDGSEKDDINQCDATETSQAINDSFDFEKKEEKELRVNNTLEDTLKNEIVLENAHVDSELPACNAEQESISKCEQFQESFRKTELLETTQSSSPNKPEKEELIGYLKESFSTQPLQECSESTD</sequence>
<organism evidence="3 4">
    <name type="scientific">Stegodyphus mimosarum</name>
    <name type="common">African social velvet spider</name>
    <dbReference type="NCBI Taxonomy" id="407821"/>
    <lineage>
        <taxon>Eukaryota</taxon>
        <taxon>Metazoa</taxon>
        <taxon>Ecdysozoa</taxon>
        <taxon>Arthropoda</taxon>
        <taxon>Chelicerata</taxon>
        <taxon>Arachnida</taxon>
        <taxon>Araneae</taxon>
        <taxon>Araneomorphae</taxon>
        <taxon>Entelegynae</taxon>
        <taxon>Eresoidea</taxon>
        <taxon>Eresidae</taxon>
        <taxon>Stegodyphus</taxon>
    </lineage>
</organism>
<feature type="compositionally biased region" description="Basic and acidic residues" evidence="1">
    <location>
        <begin position="1755"/>
        <end position="1799"/>
    </location>
</feature>
<dbReference type="EMBL" id="KK113941">
    <property type="protein sequence ID" value="KFM61406.1"/>
    <property type="molecule type" value="Genomic_DNA"/>
</dbReference>
<gene>
    <name evidence="3" type="ORF">X975_04613</name>
</gene>
<feature type="region of interest" description="Disordered" evidence="1">
    <location>
        <begin position="1581"/>
        <end position="1736"/>
    </location>
</feature>
<dbReference type="CDD" id="cd20379">
    <property type="entry name" value="Tudor_dTUD-like"/>
    <property type="match status" value="2"/>
</dbReference>
<feature type="domain" description="Tudor" evidence="2">
    <location>
        <begin position="25"/>
        <end position="84"/>
    </location>
</feature>
<dbReference type="OrthoDB" id="6433034at2759"/>
<evidence type="ECO:0000259" key="2">
    <source>
        <dbReference type="PROSITE" id="PS50304"/>
    </source>
</evidence>
<proteinExistence type="predicted"/>
<feature type="region of interest" description="Disordered" evidence="1">
    <location>
        <begin position="967"/>
        <end position="993"/>
    </location>
</feature>
<evidence type="ECO:0000313" key="3">
    <source>
        <dbReference type="EMBL" id="KFM61406.1"/>
    </source>
</evidence>
<feature type="compositionally biased region" description="Basic and acidic residues" evidence="1">
    <location>
        <begin position="1654"/>
        <end position="1667"/>
    </location>
</feature>
<dbReference type="OMA" id="EINNCED"/>
<feature type="compositionally biased region" description="Polar residues" evidence="1">
    <location>
        <begin position="1802"/>
        <end position="1812"/>
    </location>
</feature>
<name>A0A087T8G7_STEMI</name>
<feature type="region of interest" description="Disordered" evidence="1">
    <location>
        <begin position="1749"/>
        <end position="1816"/>
    </location>
</feature>
<dbReference type="FunFam" id="2.30.30.140:FF:000018">
    <property type="entry name" value="Serine/threonine-protein kinase 31"/>
    <property type="match status" value="3"/>
</dbReference>
<accession>A0A087T8G7</accession>
<feature type="domain" description="Tudor" evidence="2">
    <location>
        <begin position="223"/>
        <end position="281"/>
    </location>
</feature>
<dbReference type="PROSITE" id="PS50304">
    <property type="entry name" value="TUDOR"/>
    <property type="match status" value="5"/>
</dbReference>
<dbReference type="Gene3D" id="2.30.30.140">
    <property type="match status" value="7"/>
</dbReference>
<feature type="domain" description="Tudor" evidence="2">
    <location>
        <begin position="657"/>
        <end position="715"/>
    </location>
</feature>
<dbReference type="InterPro" id="IPR035437">
    <property type="entry name" value="SNase_OB-fold_sf"/>
</dbReference>
<evidence type="ECO:0000313" key="4">
    <source>
        <dbReference type="Proteomes" id="UP000054359"/>
    </source>
</evidence>
<feature type="compositionally biased region" description="Basic and acidic residues" evidence="1">
    <location>
        <begin position="971"/>
        <end position="985"/>
    </location>
</feature>
<feature type="domain" description="Tudor" evidence="2">
    <location>
        <begin position="1278"/>
        <end position="1334"/>
    </location>
</feature>
<dbReference type="STRING" id="407821.A0A087T8G7"/>
<dbReference type="InterPro" id="IPR002999">
    <property type="entry name" value="Tudor"/>
</dbReference>